<evidence type="ECO:0000256" key="1">
    <source>
        <dbReference type="ARBA" id="ARBA00000900"/>
    </source>
</evidence>
<dbReference type="PANTHER" id="PTHR46913:SF8">
    <property type="entry name" value="RING-TYPE E3 UBIQUITIN TRANSFERASE"/>
    <property type="match status" value="1"/>
</dbReference>
<dbReference type="GeneID" id="107493084"/>
<dbReference type="InterPro" id="IPR013083">
    <property type="entry name" value="Znf_RING/FYVE/PHD"/>
</dbReference>
<comment type="catalytic activity">
    <reaction evidence="1">
        <text>S-ubiquitinyl-[E2 ubiquitin-conjugating enzyme]-L-cysteine + [acceptor protein]-L-lysine = [E2 ubiquitin-conjugating enzyme]-L-cysteine + N(6)-ubiquitinyl-[acceptor protein]-L-lysine.</text>
        <dbReference type="EC" id="2.3.2.27"/>
    </reaction>
</comment>
<feature type="domain" description="RING-type" evidence="11">
    <location>
        <begin position="126"/>
        <end position="168"/>
    </location>
</feature>
<evidence type="ECO:0000256" key="2">
    <source>
        <dbReference type="ARBA" id="ARBA00004906"/>
    </source>
</evidence>
<dbReference type="Pfam" id="PF13639">
    <property type="entry name" value="zf-RING_2"/>
    <property type="match status" value="1"/>
</dbReference>
<keyword evidence="10" id="KW-0812">Transmembrane</keyword>
<keyword evidence="7" id="KW-0833">Ubl conjugation pathway</keyword>
<dbReference type="GO" id="GO:0008270">
    <property type="term" value="F:zinc ion binding"/>
    <property type="evidence" value="ECO:0007669"/>
    <property type="project" value="UniProtKB-KW"/>
</dbReference>
<sequence>MLISHMALNHNHTHFEEYQHHHTPQPSSDSSLLIFVIVLPLIPATLFILITYLSFVTKCCSNWHHVNPLRWISFLRMQNPNNPHPQDEDPFIGFSPRMLNLGLDESSIQEIPTFQFTKDFQSISACVVCLTEFQEREMLKVLPNCNHAFHFDCIHIWLQTNANCPLCRTSISGNMQLPTDRIIAPSSSPQDSQLLSNMASDEDFVVIEVGAEHEGITTLPQMQQQVMNNDSGESIAHSRSYSSFARKKPWKCHHVSIMGDECIDVGKKDDQFSSLQPIRRSFSMDSANDRQVYLDVQAIIQQNRHNQNHASASEDCNSRTRRSFFPFRYCRGSKSAIIPLENEV</sequence>
<evidence type="ECO:0000313" key="13">
    <source>
        <dbReference type="RefSeq" id="XP_015969645.1"/>
    </source>
</evidence>
<evidence type="ECO:0000256" key="4">
    <source>
        <dbReference type="ARBA" id="ARBA00022679"/>
    </source>
</evidence>
<evidence type="ECO:0000256" key="9">
    <source>
        <dbReference type="PROSITE-ProRule" id="PRU00175"/>
    </source>
</evidence>
<evidence type="ECO:0000313" key="12">
    <source>
        <dbReference type="Proteomes" id="UP000515211"/>
    </source>
</evidence>
<evidence type="ECO:0000256" key="6">
    <source>
        <dbReference type="ARBA" id="ARBA00022771"/>
    </source>
</evidence>
<evidence type="ECO:0000256" key="5">
    <source>
        <dbReference type="ARBA" id="ARBA00022723"/>
    </source>
</evidence>
<name>A0A6P4DUP6_ARADU</name>
<dbReference type="InterPro" id="IPR044600">
    <property type="entry name" value="ATL1/ATL16-like"/>
</dbReference>
<accession>A0A6P4DUP6</accession>
<keyword evidence="6 9" id="KW-0863">Zinc-finger</keyword>
<dbReference type="SMART" id="SM00184">
    <property type="entry name" value="RING"/>
    <property type="match status" value="1"/>
</dbReference>
<keyword evidence="12" id="KW-1185">Reference proteome</keyword>
<dbReference type="PANTHER" id="PTHR46913">
    <property type="entry name" value="RING-H2 FINGER PROTEIN ATL16"/>
    <property type="match status" value="1"/>
</dbReference>
<dbReference type="OrthoDB" id="8062037at2759"/>
<dbReference type="CDD" id="cd16461">
    <property type="entry name" value="RING-H2_EL5-like"/>
    <property type="match status" value="1"/>
</dbReference>
<dbReference type="PROSITE" id="PS50089">
    <property type="entry name" value="ZF_RING_2"/>
    <property type="match status" value="1"/>
</dbReference>
<dbReference type="InterPro" id="IPR001841">
    <property type="entry name" value="Znf_RING"/>
</dbReference>
<protein>
    <recommendedName>
        <fullName evidence="3">RING-type E3 ubiquitin transferase</fullName>
        <ecNumber evidence="3">2.3.2.27</ecNumber>
    </recommendedName>
</protein>
<reference evidence="13" key="2">
    <citation type="submission" date="2025-08" db="UniProtKB">
        <authorList>
            <consortium name="RefSeq"/>
        </authorList>
    </citation>
    <scope>IDENTIFICATION</scope>
    <source>
        <tissue evidence="13">Whole plant</tissue>
    </source>
</reference>
<dbReference type="RefSeq" id="XP_015969645.1">
    <property type="nucleotide sequence ID" value="XM_016114159.3"/>
</dbReference>
<dbReference type="Proteomes" id="UP000515211">
    <property type="component" value="Chromosome 6"/>
</dbReference>
<dbReference type="EC" id="2.3.2.27" evidence="3"/>
<feature type="transmembrane region" description="Helical" evidence="10">
    <location>
        <begin position="32"/>
        <end position="55"/>
    </location>
</feature>
<evidence type="ECO:0000259" key="11">
    <source>
        <dbReference type="PROSITE" id="PS50089"/>
    </source>
</evidence>
<evidence type="ECO:0000256" key="7">
    <source>
        <dbReference type="ARBA" id="ARBA00022786"/>
    </source>
</evidence>
<organism evidence="12 13">
    <name type="scientific">Arachis duranensis</name>
    <name type="common">Wild peanut</name>
    <dbReference type="NCBI Taxonomy" id="130453"/>
    <lineage>
        <taxon>Eukaryota</taxon>
        <taxon>Viridiplantae</taxon>
        <taxon>Streptophyta</taxon>
        <taxon>Embryophyta</taxon>
        <taxon>Tracheophyta</taxon>
        <taxon>Spermatophyta</taxon>
        <taxon>Magnoliopsida</taxon>
        <taxon>eudicotyledons</taxon>
        <taxon>Gunneridae</taxon>
        <taxon>Pentapetalae</taxon>
        <taxon>rosids</taxon>
        <taxon>fabids</taxon>
        <taxon>Fabales</taxon>
        <taxon>Fabaceae</taxon>
        <taxon>Papilionoideae</taxon>
        <taxon>50 kb inversion clade</taxon>
        <taxon>dalbergioids sensu lato</taxon>
        <taxon>Dalbergieae</taxon>
        <taxon>Pterocarpus clade</taxon>
        <taxon>Arachis</taxon>
    </lineage>
</organism>
<dbReference type="KEGG" id="adu:107493084"/>
<comment type="pathway">
    <text evidence="2">Protein modification; protein ubiquitination.</text>
</comment>
<evidence type="ECO:0000256" key="3">
    <source>
        <dbReference type="ARBA" id="ARBA00012483"/>
    </source>
</evidence>
<keyword evidence="10" id="KW-1133">Transmembrane helix</keyword>
<keyword evidence="4" id="KW-0808">Transferase</keyword>
<dbReference type="AlphaFoldDB" id="A0A6P4DUP6"/>
<evidence type="ECO:0000256" key="10">
    <source>
        <dbReference type="SAM" id="Phobius"/>
    </source>
</evidence>
<reference evidence="12" key="1">
    <citation type="journal article" date="2016" name="Nat. Genet.">
        <title>The genome sequences of Arachis duranensis and Arachis ipaensis, the diploid ancestors of cultivated peanut.</title>
        <authorList>
            <person name="Bertioli D.J."/>
            <person name="Cannon S.B."/>
            <person name="Froenicke L."/>
            <person name="Huang G."/>
            <person name="Farmer A.D."/>
            <person name="Cannon E.K."/>
            <person name="Liu X."/>
            <person name="Gao D."/>
            <person name="Clevenger J."/>
            <person name="Dash S."/>
            <person name="Ren L."/>
            <person name="Moretzsohn M.C."/>
            <person name="Shirasawa K."/>
            <person name="Huang W."/>
            <person name="Vidigal B."/>
            <person name="Abernathy B."/>
            <person name="Chu Y."/>
            <person name="Niederhuth C.E."/>
            <person name="Umale P."/>
            <person name="Araujo A.C."/>
            <person name="Kozik A."/>
            <person name="Kim K.D."/>
            <person name="Burow M.D."/>
            <person name="Varshney R.K."/>
            <person name="Wang X."/>
            <person name="Zhang X."/>
            <person name="Barkley N."/>
            <person name="Guimaraes P.M."/>
            <person name="Isobe S."/>
            <person name="Guo B."/>
            <person name="Liao B."/>
            <person name="Stalker H.T."/>
            <person name="Schmitz R.J."/>
            <person name="Scheffler B.E."/>
            <person name="Leal-Bertioli S.C."/>
            <person name="Xun X."/>
            <person name="Jackson S.A."/>
            <person name="Michelmore R."/>
            <person name="Ozias-Akins P."/>
        </authorList>
    </citation>
    <scope>NUCLEOTIDE SEQUENCE [LARGE SCALE GENOMIC DNA]</scope>
    <source>
        <strain evidence="12">cv. V14167</strain>
    </source>
</reference>
<dbReference type="GO" id="GO:0061630">
    <property type="term" value="F:ubiquitin protein ligase activity"/>
    <property type="evidence" value="ECO:0007669"/>
    <property type="project" value="UniProtKB-EC"/>
</dbReference>
<dbReference type="Gene3D" id="3.30.40.10">
    <property type="entry name" value="Zinc/RING finger domain, C3HC4 (zinc finger)"/>
    <property type="match status" value="1"/>
</dbReference>
<keyword evidence="8" id="KW-0862">Zinc</keyword>
<gene>
    <name evidence="13" type="primary">LOC107493084</name>
</gene>
<dbReference type="SUPFAM" id="SSF57850">
    <property type="entry name" value="RING/U-box"/>
    <property type="match status" value="1"/>
</dbReference>
<keyword evidence="5" id="KW-0479">Metal-binding</keyword>
<evidence type="ECO:0000256" key="8">
    <source>
        <dbReference type="ARBA" id="ARBA00022833"/>
    </source>
</evidence>
<proteinExistence type="predicted"/>
<dbReference type="GO" id="GO:0016567">
    <property type="term" value="P:protein ubiquitination"/>
    <property type="evidence" value="ECO:0007669"/>
    <property type="project" value="InterPro"/>
</dbReference>
<keyword evidence="10" id="KW-0472">Membrane</keyword>